<evidence type="ECO:0000313" key="1">
    <source>
        <dbReference type="EMBL" id="GAJ15081.1"/>
    </source>
</evidence>
<reference evidence="1" key="1">
    <citation type="journal article" date="2014" name="Front. Microbiol.">
        <title>High frequency of phylogenetically diverse reductive dehalogenase-homologous genes in deep subseafloor sedimentary metagenomes.</title>
        <authorList>
            <person name="Kawai M."/>
            <person name="Futagami T."/>
            <person name="Toyoda A."/>
            <person name="Takaki Y."/>
            <person name="Nishi S."/>
            <person name="Hori S."/>
            <person name="Arai W."/>
            <person name="Tsubouchi T."/>
            <person name="Morono Y."/>
            <person name="Uchiyama I."/>
            <person name="Ito T."/>
            <person name="Fujiyama A."/>
            <person name="Inagaki F."/>
            <person name="Takami H."/>
        </authorList>
    </citation>
    <scope>NUCLEOTIDE SEQUENCE</scope>
    <source>
        <strain evidence="1">Expedition CK06-06</strain>
    </source>
</reference>
<comment type="caution">
    <text evidence="1">The sequence shown here is derived from an EMBL/GenBank/DDBJ whole genome shotgun (WGS) entry which is preliminary data.</text>
</comment>
<proteinExistence type="predicted"/>
<protein>
    <submittedName>
        <fullName evidence="1">Uncharacterized protein</fullName>
    </submittedName>
</protein>
<organism evidence="1">
    <name type="scientific">marine sediment metagenome</name>
    <dbReference type="NCBI Taxonomy" id="412755"/>
    <lineage>
        <taxon>unclassified sequences</taxon>
        <taxon>metagenomes</taxon>
        <taxon>ecological metagenomes</taxon>
    </lineage>
</organism>
<feature type="non-terminal residue" evidence="1">
    <location>
        <position position="1"/>
    </location>
</feature>
<sequence>EGIPLWDDGEKGKKCAFSLGDLRKATKIIGDRTGEWFNLAHVLALGDGEPFEEGCGEW</sequence>
<name>X1VIT2_9ZZZZ</name>
<dbReference type="EMBL" id="BARW01027359">
    <property type="protein sequence ID" value="GAJ15081.1"/>
    <property type="molecule type" value="Genomic_DNA"/>
</dbReference>
<accession>X1VIT2</accession>
<dbReference type="AlphaFoldDB" id="X1VIT2"/>
<gene>
    <name evidence="1" type="ORF">S12H4_44407</name>
</gene>